<dbReference type="GO" id="GO:0046872">
    <property type="term" value="F:metal ion binding"/>
    <property type="evidence" value="ECO:0007669"/>
    <property type="project" value="InterPro"/>
</dbReference>
<protein>
    <submittedName>
        <fullName evidence="2">Predicted Zn-dependent peptidase</fullName>
    </submittedName>
</protein>
<evidence type="ECO:0000313" key="2">
    <source>
        <dbReference type="EMBL" id="SNT12527.1"/>
    </source>
</evidence>
<feature type="region of interest" description="Disordered" evidence="1">
    <location>
        <begin position="475"/>
        <end position="500"/>
    </location>
</feature>
<feature type="region of interest" description="Disordered" evidence="1">
    <location>
        <begin position="791"/>
        <end position="812"/>
    </location>
</feature>
<feature type="compositionally biased region" description="Low complexity" evidence="1">
    <location>
        <begin position="490"/>
        <end position="500"/>
    </location>
</feature>
<dbReference type="Gene3D" id="3.30.830.10">
    <property type="entry name" value="Metalloenzyme, LuxS/M16 peptidase-like"/>
    <property type="match status" value="2"/>
</dbReference>
<gene>
    <name evidence="2" type="ORF">SAMN05443665_1016150</name>
</gene>
<dbReference type="Proteomes" id="UP000198318">
    <property type="component" value="Unassembled WGS sequence"/>
</dbReference>
<dbReference type="InterPro" id="IPR011249">
    <property type="entry name" value="Metalloenz_LuxS/M16"/>
</dbReference>
<name>A0A239K2B9_9ACTN</name>
<evidence type="ECO:0000313" key="3">
    <source>
        <dbReference type="Proteomes" id="UP000198318"/>
    </source>
</evidence>
<keyword evidence="3" id="KW-1185">Reference proteome</keyword>
<sequence>MDIVRTEIDGVPVFWTEGAAGDPGYQAALVFRVGRADETLARGGLSHLVEHLVLHAVGDADYHHNGAVDATTTTFVTHGEPEKVAAFLTAVCHSLGALPMERLEAEKNILRTEAEGREFGSTVGMLRWRYGAATYGLPAYPEHGLAAFTPGDVEEWTARWFTRNNAALALIGGPPPEGLTLPLPEGERRPCPPPSSALPQTPAYFNADVNGVALTGVVPRGTAASVYGDLLGRRLHRVLRRENALSYTTGVDFTARPGNTGEILAFADGLAEARSELAERFRAEIERLADEPVDAAELAEVVAARRTRGGTDEARASLTMSSCLAELTGSPRRTMEEALAALDEVGPDDVLKVGRTMLDTALLMLPDGEEPQGTRFAAAPRTSTVAVDGRVHTRPDEARCGLIVGGEGVTSMVGPVMATVRYDECAAMLAWPDGGRVLCGLDGLMVRVEPNVWNAGPQAVADIDRHVPAEAVVPLPARPDDHVPPRTGTAVAEPDAPAGGAARPGAVAALFGLPAKMRARRREPAWRDAALAAALPKVRGGDLRAGLELLAGTREDAETRSLYLENLTDAALGQGARLAELSADDPADPDLCLWLGATRIGEAWKARSAYRAEYVGEEQFGRFWRRLALAGPALHRAAELLPADPVPWDRLQWHGIGMQLGRDELDRVWRELTARDPFLYAGHISRAQALCKKWWGSDAELLDFAQSAAAAAEPGDPVAAVLALAHVEIGLEIGTWDDLNGYLARPSVHASLAEAADRWLSAERPHPRNPEAHHYFGAVFYRAGDHDRARHHLAQAGRTKAPDRAWGYPDDPDRVLAQARRDVRA</sequence>
<accession>A0A239K2B9</accession>
<organism evidence="2 3">
    <name type="scientific">Actinomadura meyerae</name>
    <dbReference type="NCBI Taxonomy" id="240840"/>
    <lineage>
        <taxon>Bacteria</taxon>
        <taxon>Bacillati</taxon>
        <taxon>Actinomycetota</taxon>
        <taxon>Actinomycetes</taxon>
        <taxon>Streptosporangiales</taxon>
        <taxon>Thermomonosporaceae</taxon>
        <taxon>Actinomadura</taxon>
    </lineage>
</organism>
<dbReference type="EMBL" id="FZOR01000016">
    <property type="protein sequence ID" value="SNT12527.1"/>
    <property type="molecule type" value="Genomic_DNA"/>
</dbReference>
<proteinExistence type="predicted"/>
<dbReference type="RefSeq" id="WP_089327305.1">
    <property type="nucleotide sequence ID" value="NZ_FZOR01000016.1"/>
</dbReference>
<reference evidence="2 3" key="1">
    <citation type="submission" date="2017-06" db="EMBL/GenBank/DDBJ databases">
        <authorList>
            <person name="Kim H.J."/>
            <person name="Triplett B.A."/>
        </authorList>
    </citation>
    <scope>NUCLEOTIDE SEQUENCE [LARGE SCALE GENOMIC DNA]</scope>
    <source>
        <strain evidence="2 3">DSM 44715</strain>
    </source>
</reference>
<dbReference type="SUPFAM" id="SSF63411">
    <property type="entry name" value="LuxS/MPP-like metallohydrolase"/>
    <property type="match status" value="2"/>
</dbReference>
<evidence type="ECO:0000256" key="1">
    <source>
        <dbReference type="SAM" id="MobiDB-lite"/>
    </source>
</evidence>
<dbReference type="OrthoDB" id="7171245at2"/>
<dbReference type="AlphaFoldDB" id="A0A239K2B9"/>